<reference evidence="3" key="1">
    <citation type="submission" date="2015-10" db="EMBL/GenBank/DDBJ databases">
        <authorList>
            <person name="Luecker S."/>
            <person name="Luecker S."/>
        </authorList>
    </citation>
    <scope>NUCLEOTIDE SEQUENCE [LARGE SCALE GENOMIC DNA]</scope>
</reference>
<dbReference type="EMBL" id="CZPZ01000024">
    <property type="protein sequence ID" value="CUS37653.1"/>
    <property type="molecule type" value="Genomic_DNA"/>
</dbReference>
<evidence type="ECO:0000313" key="2">
    <source>
        <dbReference type="EMBL" id="CUS37653.1"/>
    </source>
</evidence>
<gene>
    <name evidence="2" type="ORF">COMA2_300007</name>
</gene>
<evidence type="ECO:0008006" key="4">
    <source>
        <dbReference type="Google" id="ProtNLM"/>
    </source>
</evidence>
<dbReference type="STRING" id="1742973.COMA2_300007"/>
<name>A0A0S4LJG5_9BACT</name>
<sequence>MNAADLIAALDLPASAQVERRVPKKLLLENGAPTAADKRHINDGIEELFWIAALKPTTIGVPEYRDPEREYLEIAVLRFTLRAGAKTTRLVELVHRAVPYPLLLLTEHAGQLVFSAAHKRWAQNEAEKTVLDGDVVAADWEVGSEAPQLEEFRKALALERQPHGTLRALYQGWVDTLVAFKAARLTGSFTPAADQERATARQDALRECSRLETEMTRLRAAAGKEKQMARRVELNRQISFLSNQLTEQRALL</sequence>
<dbReference type="InterPro" id="IPR025503">
    <property type="entry name" value="DUF4391"/>
</dbReference>
<keyword evidence="3" id="KW-1185">Reference proteome</keyword>
<accession>A0A0S4LJG5</accession>
<dbReference type="AlphaFoldDB" id="A0A0S4LJG5"/>
<protein>
    <recommendedName>
        <fullName evidence="4">Methyl-accepting chemotaxis protein</fullName>
    </recommendedName>
</protein>
<evidence type="ECO:0000313" key="3">
    <source>
        <dbReference type="Proteomes" id="UP000198736"/>
    </source>
</evidence>
<dbReference type="RefSeq" id="WP_090899446.1">
    <property type="nucleotide sequence ID" value="NZ_CZPZ01000024.1"/>
</dbReference>
<feature type="coiled-coil region" evidence="1">
    <location>
        <begin position="201"/>
        <end position="251"/>
    </location>
</feature>
<proteinExistence type="predicted"/>
<organism evidence="2 3">
    <name type="scientific">Candidatus Nitrospira nitrificans</name>
    <dbReference type="NCBI Taxonomy" id="1742973"/>
    <lineage>
        <taxon>Bacteria</taxon>
        <taxon>Pseudomonadati</taxon>
        <taxon>Nitrospirota</taxon>
        <taxon>Nitrospiria</taxon>
        <taxon>Nitrospirales</taxon>
        <taxon>Nitrospiraceae</taxon>
        <taxon>Nitrospira</taxon>
    </lineage>
</organism>
<dbReference type="Proteomes" id="UP000198736">
    <property type="component" value="Unassembled WGS sequence"/>
</dbReference>
<keyword evidence="1" id="KW-0175">Coiled coil</keyword>
<evidence type="ECO:0000256" key="1">
    <source>
        <dbReference type="SAM" id="Coils"/>
    </source>
</evidence>
<dbReference type="OrthoDB" id="9805811at2"/>
<dbReference type="Pfam" id="PF14335">
    <property type="entry name" value="DUF4391"/>
    <property type="match status" value="1"/>
</dbReference>